<dbReference type="Proteomes" id="UP000190121">
    <property type="component" value="Unassembled WGS sequence"/>
</dbReference>
<keyword evidence="13" id="KW-1185">Reference proteome</keyword>
<comment type="similarity">
    <text evidence="10">Belongs to the adenylate cyclase family. DacA/CdaA subfamily.</text>
</comment>
<evidence type="ECO:0000256" key="1">
    <source>
        <dbReference type="ARBA" id="ARBA00000877"/>
    </source>
</evidence>
<evidence type="ECO:0000259" key="11">
    <source>
        <dbReference type="PROSITE" id="PS51794"/>
    </source>
</evidence>
<dbReference type="GO" id="GO:0106408">
    <property type="term" value="F:diadenylate cyclase activity"/>
    <property type="evidence" value="ECO:0007669"/>
    <property type="project" value="UniProtKB-EC"/>
</dbReference>
<evidence type="ECO:0000256" key="4">
    <source>
        <dbReference type="ARBA" id="ARBA00022692"/>
    </source>
</evidence>
<comment type="catalytic activity">
    <reaction evidence="1 10">
        <text>2 ATP = 3',3'-c-di-AMP + 2 diphosphate</text>
        <dbReference type="Rhea" id="RHEA:35655"/>
        <dbReference type="ChEBI" id="CHEBI:30616"/>
        <dbReference type="ChEBI" id="CHEBI:33019"/>
        <dbReference type="ChEBI" id="CHEBI:71500"/>
        <dbReference type="EC" id="2.7.7.85"/>
    </reaction>
</comment>
<protein>
    <recommendedName>
        <fullName evidence="10">Diadenylate cyclase</fullName>
        <shortName evidence="10">DAC</shortName>
        <ecNumber evidence="10">2.7.7.85</ecNumber>
    </recommendedName>
    <alternativeName>
        <fullName evidence="10">Cyclic-di-AMP synthase</fullName>
        <shortName evidence="10">c-di-AMP synthase</shortName>
    </alternativeName>
</protein>
<evidence type="ECO:0000256" key="6">
    <source>
        <dbReference type="ARBA" id="ARBA00022741"/>
    </source>
</evidence>
<evidence type="ECO:0000313" key="12">
    <source>
        <dbReference type="EMBL" id="SJZ77937.1"/>
    </source>
</evidence>
<dbReference type="InterPro" id="IPR050338">
    <property type="entry name" value="DisA"/>
</dbReference>
<evidence type="ECO:0000256" key="10">
    <source>
        <dbReference type="HAMAP-Rule" id="MF_01499"/>
    </source>
</evidence>
<evidence type="ECO:0000256" key="7">
    <source>
        <dbReference type="ARBA" id="ARBA00022840"/>
    </source>
</evidence>
<feature type="transmembrane region" description="Helical" evidence="10">
    <location>
        <begin position="37"/>
        <end position="56"/>
    </location>
</feature>
<keyword evidence="7 10" id="KW-0067">ATP-binding</keyword>
<dbReference type="GO" id="GO:0004016">
    <property type="term" value="F:adenylate cyclase activity"/>
    <property type="evidence" value="ECO:0007669"/>
    <property type="project" value="UniProtKB-UniRule"/>
</dbReference>
<dbReference type="InterPro" id="IPR045585">
    <property type="entry name" value="CdaA_N"/>
</dbReference>
<dbReference type="InterPro" id="IPR003390">
    <property type="entry name" value="DNA_integrity_scan_DisA_N"/>
</dbReference>
<dbReference type="Pfam" id="PF02457">
    <property type="entry name" value="DAC"/>
    <property type="match status" value="1"/>
</dbReference>
<comment type="function">
    <text evidence="10">Catalyzes the condensation of 2 ATP molecules into cyclic di-AMP (c-di-AMP), a second messenger used to regulate differing processes in different bacteria.</text>
</comment>
<keyword evidence="8 10" id="KW-1133">Transmembrane helix</keyword>
<evidence type="ECO:0000256" key="9">
    <source>
        <dbReference type="ARBA" id="ARBA00023136"/>
    </source>
</evidence>
<keyword evidence="4 10" id="KW-0812">Transmembrane</keyword>
<feature type="transmembrane region" description="Helical" evidence="10">
    <location>
        <begin position="6"/>
        <end position="25"/>
    </location>
</feature>
<dbReference type="GO" id="GO:0006171">
    <property type="term" value="P:cAMP biosynthetic process"/>
    <property type="evidence" value="ECO:0007669"/>
    <property type="project" value="InterPro"/>
</dbReference>
<evidence type="ECO:0000313" key="13">
    <source>
        <dbReference type="Proteomes" id="UP000190121"/>
    </source>
</evidence>
<dbReference type="InterPro" id="IPR034701">
    <property type="entry name" value="CdaA"/>
</dbReference>
<dbReference type="STRING" id="29524.SAMN02745171_01107"/>
<dbReference type="InterPro" id="IPR036888">
    <property type="entry name" value="DNA_integrity_DisA_N_sf"/>
</dbReference>
<dbReference type="GO" id="GO:0005524">
    <property type="term" value="F:ATP binding"/>
    <property type="evidence" value="ECO:0007669"/>
    <property type="project" value="UniProtKB-UniRule"/>
</dbReference>
<proteinExistence type="inferred from homology"/>
<keyword evidence="9 10" id="KW-0472">Membrane</keyword>
<dbReference type="Pfam" id="PF19293">
    <property type="entry name" value="CdaA_N"/>
    <property type="match status" value="1"/>
</dbReference>
<dbReference type="HAMAP" id="MF_01499">
    <property type="entry name" value="DacA"/>
    <property type="match status" value="1"/>
</dbReference>
<dbReference type="PIRSF" id="PIRSF004793">
    <property type="entry name" value="UCP004793"/>
    <property type="match status" value="1"/>
</dbReference>
<dbReference type="EMBL" id="FUXE01000010">
    <property type="protein sequence ID" value="SJZ77937.1"/>
    <property type="molecule type" value="Genomic_DNA"/>
</dbReference>
<dbReference type="SUPFAM" id="SSF143597">
    <property type="entry name" value="YojJ-like"/>
    <property type="match status" value="1"/>
</dbReference>
<organism evidence="12 13">
    <name type="scientific">Porphyromonas circumdentaria</name>
    <dbReference type="NCBI Taxonomy" id="29524"/>
    <lineage>
        <taxon>Bacteria</taxon>
        <taxon>Pseudomonadati</taxon>
        <taxon>Bacteroidota</taxon>
        <taxon>Bacteroidia</taxon>
        <taxon>Bacteroidales</taxon>
        <taxon>Porphyromonadaceae</taxon>
        <taxon>Porphyromonas</taxon>
    </lineage>
</organism>
<keyword evidence="3 10" id="KW-0808">Transferase</keyword>
<accession>A0A1T4NG09</accession>
<keyword evidence="2 10" id="KW-1003">Cell membrane</keyword>
<keyword evidence="6 10" id="KW-0547">Nucleotide-binding</keyword>
<feature type="domain" description="DAC" evidence="11">
    <location>
        <begin position="81"/>
        <end position="248"/>
    </location>
</feature>
<keyword evidence="5 10" id="KW-0548">Nucleotidyltransferase</keyword>
<comment type="subunit">
    <text evidence="10">Probably a homodimer.</text>
</comment>
<evidence type="ECO:0000256" key="3">
    <source>
        <dbReference type="ARBA" id="ARBA00022679"/>
    </source>
</evidence>
<dbReference type="AlphaFoldDB" id="A0A1T4NG09"/>
<dbReference type="PANTHER" id="PTHR34185:SF1">
    <property type="entry name" value="DIADENYLATE CYCLASE"/>
    <property type="match status" value="1"/>
</dbReference>
<dbReference type="EC" id="2.7.7.85" evidence="10"/>
<dbReference type="PANTHER" id="PTHR34185">
    <property type="entry name" value="DIADENYLATE CYCLASE"/>
    <property type="match status" value="1"/>
</dbReference>
<dbReference type="NCBIfam" id="TIGR00159">
    <property type="entry name" value="diadenylate cyclase CdaA"/>
    <property type="match status" value="1"/>
</dbReference>
<reference evidence="13" key="1">
    <citation type="submission" date="2017-02" db="EMBL/GenBank/DDBJ databases">
        <authorList>
            <person name="Varghese N."/>
            <person name="Submissions S."/>
        </authorList>
    </citation>
    <scope>NUCLEOTIDE SEQUENCE [LARGE SCALE GENOMIC DNA]</scope>
    <source>
        <strain evidence="13">ATCC 51356</strain>
    </source>
</reference>
<dbReference type="InterPro" id="IPR014046">
    <property type="entry name" value="C-di-AMP_synthase"/>
</dbReference>
<evidence type="ECO:0000256" key="8">
    <source>
        <dbReference type="ARBA" id="ARBA00022989"/>
    </source>
</evidence>
<sequence length="257" mass="29271">MFPLWMSFSFKDVIDIVLVALFLFYTYQILKSSGSKAIFLGIFTFLILWVLVSQLLEMKLMGAILDKFVNVGTLLIIIIFQDEIRKFLVGLGSTRKWRFVRQWFSRDNRKGEIEERKYIAPVILAAMNLSKKRTGAIIVISQSMDLSNYIHTGEMFRSEVNARLIENIFFKNSPLHDGAMIIMDGKICAAGCILPVSSSEDLNKDLGLRHRSALGISQETDAKVVIVSEERGFISYAHRGEIHENISVDELRKALEE</sequence>
<evidence type="ECO:0000256" key="5">
    <source>
        <dbReference type="ARBA" id="ARBA00022695"/>
    </source>
</evidence>
<dbReference type="PROSITE" id="PS51794">
    <property type="entry name" value="DAC"/>
    <property type="match status" value="1"/>
</dbReference>
<gene>
    <name evidence="10" type="primary">dacA</name>
    <name evidence="12" type="ORF">SAMN02745171_01107</name>
</gene>
<dbReference type="Gene3D" id="3.40.1700.10">
    <property type="entry name" value="DNA integrity scanning protein, DisA, N-terminal domain"/>
    <property type="match status" value="1"/>
</dbReference>
<evidence type="ECO:0000256" key="2">
    <source>
        <dbReference type="ARBA" id="ARBA00022475"/>
    </source>
</evidence>
<comment type="caution">
    <text evidence="10">Lacks conserved residue(s) required for the propagation of feature annotation.</text>
</comment>
<name>A0A1T4NG09_9PORP</name>